<accession>A0A6P1ZIB1</accession>
<dbReference type="InterPro" id="IPR027417">
    <property type="entry name" value="P-loop_NTPase"/>
</dbReference>
<proteinExistence type="predicted"/>
<dbReference type="RefSeq" id="WP_144305796.1">
    <property type="nucleotide sequence ID" value="NZ_QMIF01000008.1"/>
</dbReference>
<evidence type="ECO:0000313" key="3">
    <source>
        <dbReference type="Proteomes" id="UP000434052"/>
    </source>
</evidence>
<evidence type="ECO:0000259" key="1">
    <source>
        <dbReference type="Pfam" id="PF12705"/>
    </source>
</evidence>
<dbReference type="Gene3D" id="3.90.320.10">
    <property type="match status" value="1"/>
</dbReference>
<protein>
    <submittedName>
        <fullName evidence="2">PD-(D/E)XK nuclease family protein</fullName>
    </submittedName>
</protein>
<dbReference type="AlphaFoldDB" id="A0A6P1ZIB1"/>
<evidence type="ECO:0000313" key="2">
    <source>
        <dbReference type="EMBL" id="TVM33069.1"/>
    </source>
</evidence>
<gene>
    <name evidence="2" type="ORF">DQK91_12970</name>
</gene>
<name>A0A6P1ZIB1_9BACT</name>
<organism evidence="2 3">
    <name type="scientific">Oceanidesulfovibrio marinus</name>
    <dbReference type="NCBI Taxonomy" id="370038"/>
    <lineage>
        <taxon>Bacteria</taxon>
        <taxon>Pseudomonadati</taxon>
        <taxon>Thermodesulfobacteriota</taxon>
        <taxon>Desulfovibrionia</taxon>
        <taxon>Desulfovibrionales</taxon>
        <taxon>Desulfovibrionaceae</taxon>
        <taxon>Oceanidesulfovibrio</taxon>
    </lineage>
</organism>
<dbReference type="Proteomes" id="UP000434052">
    <property type="component" value="Unassembled WGS sequence"/>
</dbReference>
<dbReference type="OrthoDB" id="9766257at2"/>
<comment type="caution">
    <text evidence="2">The sequence shown here is derived from an EMBL/GenBank/DDBJ whole genome shotgun (WGS) entry which is preliminary data.</text>
</comment>
<dbReference type="InterPro" id="IPR038726">
    <property type="entry name" value="PDDEXK_AddAB-type"/>
</dbReference>
<sequence>MAERRFDLVSWRADLVDAVRDILLEESGGDRDLSRFLIVFPHKRPGRYLRDVLLHDDRLPKPCFLPETVSAGELIARLGNGLAHESQQDAVSVPPLDRAALLEAVVRRLAEEGGGPLDPLARLTSEEFFPWAMRLATLMEEFYAHGLEPADIPYPEEDVAPFAAALLEQLGDIDHAYREALATEGLTTPGLDARRVGENLDAVADMLAGKRLIVAGFPGFTGVAENIFHMLWEAGAARIILHGDPLLADRLGSAHWSCGPLARQIRQWRPREVVLLEADATSPEDTELELVEGFDLHSQLAALHDRLCAGGSGEGAAVILPDSSMLMPVLHHLPDPAVNVSMGYPLERTGLARLLETCMRLQEGSPGQARYHWREIIDLFRHPYLKMLNPEGAEETDSTAGLRPLFHAVERMVRLGERHTCPADWPPVEEIMAAQAKGEGRELDYTESPQTAAAAALMHTVIQRFIDAWESVSTLAQLADVLEGCCDLLITHGRTLWRRFPLDAECLHRLFYSVIPQLRDSRLSQSEFSQELVFTILRQTLAAERAPFEAEPLTGLQVLGVLEARCLKFETVYVLDATEDRLPGPPAVDPLFPDSLRRLVKLPTGLDKDMVTAHHFFRLVRGANRAVLLYQAGVSGGADEKKPTRSRFAEELLWEREQRDGAIAEPGTGPLSTVSFPVAPIPSSPLAIERTPAIDAAMQALLAQPLSPTRLDAYLACPARFLYEHLAGLRQVEEVAEEGDPATIGSLVHGVLRDYLAPFVGQRIGPGGDAAADALAEMYEDVLRKDRFFRQLSWDRQLMAILAGRQRLRRYVRAIPEGRLVALETALSCELSDAGGTLRLHGRLDRLDERDGKFIVLDYKTGSVQTPAQKLWIDDELWFRLESWTPDSEDDPLEELAAALHSVQLPAYIHLARTGRDENGQEGPLAHAAGEDCNAALVELKKSGAEETIFGKKMDAGVQRCAVEQQMPELFGFLRKHMAGARVLTPRPDRHCDWCSYSGLCRRGSVLPDGSS</sequence>
<dbReference type="SUPFAM" id="SSF52540">
    <property type="entry name" value="P-loop containing nucleoside triphosphate hydrolases"/>
    <property type="match status" value="1"/>
</dbReference>
<dbReference type="InterPro" id="IPR011604">
    <property type="entry name" value="PDDEXK-like_dom_sf"/>
</dbReference>
<dbReference type="Pfam" id="PF12705">
    <property type="entry name" value="PDDEXK_1"/>
    <property type="match status" value="1"/>
</dbReference>
<feature type="domain" description="PD-(D/E)XK endonuclease-like" evidence="1">
    <location>
        <begin position="706"/>
        <end position="1002"/>
    </location>
</feature>
<reference evidence="2 3" key="1">
    <citation type="submission" date="2018-06" db="EMBL/GenBank/DDBJ databases">
        <title>Complete genome of Desulfovibrio marinus P48SEP.</title>
        <authorList>
            <person name="Crispim J.S."/>
            <person name="Vidigal P.M.P."/>
            <person name="Silva L.C.F."/>
            <person name="Araujo L.C."/>
            <person name="Laguardia C.N."/>
            <person name="Dias R.S."/>
            <person name="Sousa M.P."/>
            <person name="Paula S.O."/>
            <person name="Silva C."/>
        </authorList>
    </citation>
    <scope>NUCLEOTIDE SEQUENCE [LARGE SCALE GENOMIC DNA]</scope>
    <source>
        <strain evidence="2 3">P48SEP</strain>
    </source>
</reference>
<dbReference type="EMBL" id="QMIF01000008">
    <property type="protein sequence ID" value="TVM33069.1"/>
    <property type="molecule type" value="Genomic_DNA"/>
</dbReference>